<protein>
    <submittedName>
        <fullName evidence="9">Response regulator transcription factor</fullName>
    </submittedName>
</protein>
<evidence type="ECO:0000256" key="5">
    <source>
        <dbReference type="ARBA" id="ARBA00023163"/>
    </source>
</evidence>
<evidence type="ECO:0000256" key="3">
    <source>
        <dbReference type="ARBA" id="ARBA00023015"/>
    </source>
</evidence>
<dbReference type="InterPro" id="IPR001789">
    <property type="entry name" value="Sig_transdc_resp-reg_receiver"/>
</dbReference>
<keyword evidence="4" id="KW-0238">DNA-binding</keyword>
<dbReference type="RefSeq" id="WP_133398090.1">
    <property type="nucleotide sequence ID" value="NZ_SNAA01000026.1"/>
</dbReference>
<reference evidence="9 10" key="1">
    <citation type="submission" date="2019-03" db="EMBL/GenBank/DDBJ databases">
        <title>Primorskyibacter sp. SS33 isolated from sediments.</title>
        <authorList>
            <person name="Xunke S."/>
        </authorList>
    </citation>
    <scope>NUCLEOTIDE SEQUENCE [LARGE SCALE GENOMIC DNA]</scope>
    <source>
        <strain evidence="9 10">SS33</strain>
    </source>
</reference>
<feature type="domain" description="HTH luxR-type" evidence="7">
    <location>
        <begin position="247"/>
        <end position="312"/>
    </location>
</feature>
<name>A0A4R6A2F6_9RHOB</name>
<keyword evidence="10" id="KW-1185">Reference proteome</keyword>
<dbReference type="GO" id="GO:0005829">
    <property type="term" value="C:cytosol"/>
    <property type="evidence" value="ECO:0007669"/>
    <property type="project" value="TreeGrafter"/>
</dbReference>
<dbReference type="CDD" id="cd17574">
    <property type="entry name" value="REC_OmpR"/>
    <property type="match status" value="1"/>
</dbReference>
<dbReference type="GO" id="GO:0006355">
    <property type="term" value="P:regulation of DNA-templated transcription"/>
    <property type="evidence" value="ECO:0007669"/>
    <property type="project" value="InterPro"/>
</dbReference>
<comment type="caution">
    <text evidence="9">The sequence shown here is derived from an EMBL/GenBank/DDBJ whole genome shotgun (WGS) entry which is preliminary data.</text>
</comment>
<gene>
    <name evidence="9" type="ORF">E2L08_15930</name>
</gene>
<dbReference type="Proteomes" id="UP000295701">
    <property type="component" value="Unassembled WGS sequence"/>
</dbReference>
<dbReference type="InterPro" id="IPR000792">
    <property type="entry name" value="Tscrpt_reg_LuxR_C"/>
</dbReference>
<dbReference type="InterPro" id="IPR039420">
    <property type="entry name" value="WalR-like"/>
</dbReference>
<dbReference type="PRINTS" id="PR00038">
    <property type="entry name" value="HTHLUXR"/>
</dbReference>
<keyword evidence="2" id="KW-0902">Two-component regulatory system</keyword>
<dbReference type="InterPro" id="IPR016032">
    <property type="entry name" value="Sig_transdc_resp-reg_C-effctor"/>
</dbReference>
<dbReference type="OrthoDB" id="5292887at2"/>
<evidence type="ECO:0000313" key="9">
    <source>
        <dbReference type="EMBL" id="TDL74833.1"/>
    </source>
</evidence>
<proteinExistence type="predicted"/>
<dbReference type="SMART" id="SM00421">
    <property type="entry name" value="HTH_LUXR"/>
    <property type="match status" value="1"/>
</dbReference>
<dbReference type="InterPro" id="IPR011006">
    <property type="entry name" value="CheY-like_superfamily"/>
</dbReference>
<evidence type="ECO:0000259" key="8">
    <source>
        <dbReference type="PROSITE" id="PS50110"/>
    </source>
</evidence>
<sequence length="318" mass="34088">MTAPLILCIEDEPSLRDDIAAELTEAGYAVIAAGDAPQALRHLERQRPDLILCDIVMPGMDGHALLAHLRGARPDLDDIPFVFLTALSAREQMIEGRRAGADDYLTKPIDYDLLRAMIAARLDRMARLRAAQGGTAVLDRLAVGVVLLAADGSLRHANRAARDLARQAGIDLGANWRTGGEAGRKLAALAERVARGQTGGTALLLDTGGRRLMVLARRFGAAAGQEGVTAMLTLSDPERPQALDAATLRQLFDLTPTEACVARLVAEGLRRDQVAERLGVSGTTVAFHLRNIFDKTGTRRQADLVALILSMPMARADP</sequence>
<evidence type="ECO:0000256" key="6">
    <source>
        <dbReference type="PROSITE-ProRule" id="PRU00169"/>
    </source>
</evidence>
<keyword evidence="5" id="KW-0804">Transcription</keyword>
<keyword evidence="1 6" id="KW-0597">Phosphoprotein</keyword>
<evidence type="ECO:0000256" key="2">
    <source>
        <dbReference type="ARBA" id="ARBA00023012"/>
    </source>
</evidence>
<dbReference type="Gene3D" id="3.40.50.2300">
    <property type="match status" value="1"/>
</dbReference>
<dbReference type="Pfam" id="PF00196">
    <property type="entry name" value="GerE"/>
    <property type="match status" value="1"/>
</dbReference>
<evidence type="ECO:0000313" key="10">
    <source>
        <dbReference type="Proteomes" id="UP000295701"/>
    </source>
</evidence>
<evidence type="ECO:0000256" key="1">
    <source>
        <dbReference type="ARBA" id="ARBA00022553"/>
    </source>
</evidence>
<dbReference type="InterPro" id="IPR036388">
    <property type="entry name" value="WH-like_DNA-bd_sf"/>
</dbReference>
<dbReference type="AlphaFoldDB" id="A0A4R6A2F6"/>
<keyword evidence="3" id="KW-0805">Transcription regulation</keyword>
<dbReference type="SMART" id="SM00448">
    <property type="entry name" value="REC"/>
    <property type="match status" value="1"/>
</dbReference>
<dbReference type="PANTHER" id="PTHR48111:SF1">
    <property type="entry name" value="TWO-COMPONENT RESPONSE REGULATOR ORR33"/>
    <property type="match status" value="1"/>
</dbReference>
<accession>A0A4R6A2F6</accession>
<dbReference type="GO" id="GO:0000976">
    <property type="term" value="F:transcription cis-regulatory region binding"/>
    <property type="evidence" value="ECO:0007669"/>
    <property type="project" value="TreeGrafter"/>
</dbReference>
<organism evidence="9 10">
    <name type="scientific">Palleronia sediminis</name>
    <dbReference type="NCBI Taxonomy" id="2547833"/>
    <lineage>
        <taxon>Bacteria</taxon>
        <taxon>Pseudomonadati</taxon>
        <taxon>Pseudomonadota</taxon>
        <taxon>Alphaproteobacteria</taxon>
        <taxon>Rhodobacterales</taxon>
        <taxon>Roseobacteraceae</taxon>
        <taxon>Palleronia</taxon>
    </lineage>
</organism>
<dbReference type="GO" id="GO:0032993">
    <property type="term" value="C:protein-DNA complex"/>
    <property type="evidence" value="ECO:0007669"/>
    <property type="project" value="TreeGrafter"/>
</dbReference>
<dbReference type="SUPFAM" id="SSF52172">
    <property type="entry name" value="CheY-like"/>
    <property type="match status" value="1"/>
</dbReference>
<dbReference type="EMBL" id="SNAA01000026">
    <property type="protein sequence ID" value="TDL74833.1"/>
    <property type="molecule type" value="Genomic_DNA"/>
</dbReference>
<dbReference type="CDD" id="cd06170">
    <property type="entry name" value="LuxR_C_like"/>
    <property type="match status" value="1"/>
</dbReference>
<evidence type="ECO:0000256" key="4">
    <source>
        <dbReference type="ARBA" id="ARBA00023125"/>
    </source>
</evidence>
<dbReference type="Pfam" id="PF00072">
    <property type="entry name" value="Response_reg"/>
    <property type="match status" value="1"/>
</dbReference>
<dbReference type="GO" id="GO:0000156">
    <property type="term" value="F:phosphorelay response regulator activity"/>
    <property type="evidence" value="ECO:0007669"/>
    <property type="project" value="TreeGrafter"/>
</dbReference>
<dbReference type="SUPFAM" id="SSF46894">
    <property type="entry name" value="C-terminal effector domain of the bipartite response regulators"/>
    <property type="match status" value="1"/>
</dbReference>
<dbReference type="PANTHER" id="PTHR48111">
    <property type="entry name" value="REGULATOR OF RPOS"/>
    <property type="match status" value="1"/>
</dbReference>
<evidence type="ECO:0000259" key="7">
    <source>
        <dbReference type="PROSITE" id="PS50043"/>
    </source>
</evidence>
<dbReference type="PROSITE" id="PS50043">
    <property type="entry name" value="HTH_LUXR_2"/>
    <property type="match status" value="1"/>
</dbReference>
<feature type="modified residue" description="4-aspartylphosphate" evidence="6">
    <location>
        <position position="54"/>
    </location>
</feature>
<dbReference type="Gene3D" id="1.10.10.10">
    <property type="entry name" value="Winged helix-like DNA-binding domain superfamily/Winged helix DNA-binding domain"/>
    <property type="match status" value="1"/>
</dbReference>
<feature type="domain" description="Response regulatory" evidence="8">
    <location>
        <begin position="5"/>
        <end position="122"/>
    </location>
</feature>
<dbReference type="PROSITE" id="PS50110">
    <property type="entry name" value="RESPONSE_REGULATORY"/>
    <property type="match status" value="1"/>
</dbReference>